<dbReference type="InterPro" id="IPR050732">
    <property type="entry name" value="Beta-glucan_modifiers"/>
</dbReference>
<reference evidence="13" key="1">
    <citation type="journal article" date="2019" name="Int. J. Syst. Evol. Microbiol.">
        <title>The Global Catalogue of Microorganisms (GCM) 10K type strain sequencing project: providing services to taxonomists for standard genome sequencing and annotation.</title>
        <authorList>
            <consortium name="The Broad Institute Genomics Platform"/>
            <consortium name="The Broad Institute Genome Sequencing Center for Infectious Disease"/>
            <person name="Wu L."/>
            <person name="Ma J."/>
        </authorList>
    </citation>
    <scope>NUCLEOTIDE SEQUENCE [LARGE SCALE GENOMIC DNA]</scope>
    <source>
        <strain evidence="13">CCUG 60523</strain>
    </source>
</reference>
<dbReference type="SUPFAM" id="SSF51445">
    <property type="entry name" value="(Trans)glycosidases"/>
    <property type="match status" value="1"/>
</dbReference>
<keyword evidence="3 12" id="KW-0378">Hydrolase</keyword>
<keyword evidence="5" id="KW-0325">Glycoprotein</keyword>
<dbReference type="Gene3D" id="3.20.20.80">
    <property type="entry name" value="Glycosidases"/>
    <property type="match status" value="1"/>
</dbReference>
<evidence type="ECO:0000256" key="3">
    <source>
        <dbReference type="ARBA" id="ARBA00022801"/>
    </source>
</evidence>
<keyword evidence="7" id="KW-0961">Cell wall biogenesis/degradation</keyword>
<dbReference type="GO" id="GO:0016787">
    <property type="term" value="F:hydrolase activity"/>
    <property type="evidence" value="ECO:0007669"/>
    <property type="project" value="UniProtKB-KW"/>
</dbReference>
<name>A0ABV8AT02_9BACT</name>
<organism evidence="12 13">
    <name type="scientific">Algoriphagus namhaensis</name>
    <dbReference type="NCBI Taxonomy" id="915353"/>
    <lineage>
        <taxon>Bacteria</taxon>
        <taxon>Pseudomonadati</taxon>
        <taxon>Bacteroidota</taxon>
        <taxon>Cytophagia</taxon>
        <taxon>Cytophagales</taxon>
        <taxon>Cyclobacteriaceae</taxon>
        <taxon>Algoriphagus</taxon>
    </lineage>
</organism>
<keyword evidence="13" id="KW-1185">Reference proteome</keyword>
<dbReference type="Proteomes" id="UP001595805">
    <property type="component" value="Unassembled WGS sequence"/>
</dbReference>
<evidence type="ECO:0000256" key="7">
    <source>
        <dbReference type="ARBA" id="ARBA00023316"/>
    </source>
</evidence>
<gene>
    <name evidence="12" type="ORF">ACFOSV_11470</name>
</gene>
<comment type="caution">
    <text evidence="12">The sequence shown here is derived from an EMBL/GenBank/DDBJ whole genome shotgun (WGS) entry which is preliminary data.</text>
</comment>
<keyword evidence="6" id="KW-0119">Carbohydrate metabolism</keyword>
<dbReference type="RefSeq" id="WP_377906155.1">
    <property type="nucleotide sequence ID" value="NZ_JBHRZS010000007.1"/>
</dbReference>
<evidence type="ECO:0000256" key="11">
    <source>
        <dbReference type="ARBA" id="ARBA00043078"/>
    </source>
</evidence>
<keyword evidence="2" id="KW-1003">Cell membrane</keyword>
<comment type="subcellular location">
    <subcellularLocation>
        <location evidence="1">Cell membrane</location>
    </subcellularLocation>
</comment>
<proteinExistence type="predicted"/>
<dbReference type="EMBL" id="JBHRZS010000007">
    <property type="protein sequence ID" value="MFC3880804.1"/>
    <property type="molecule type" value="Genomic_DNA"/>
</dbReference>
<evidence type="ECO:0000256" key="6">
    <source>
        <dbReference type="ARBA" id="ARBA00023277"/>
    </source>
</evidence>
<keyword evidence="4" id="KW-0472">Membrane</keyword>
<evidence type="ECO:0000256" key="5">
    <source>
        <dbReference type="ARBA" id="ARBA00023180"/>
    </source>
</evidence>
<evidence type="ECO:0000256" key="8">
    <source>
        <dbReference type="ARBA" id="ARBA00023326"/>
    </source>
</evidence>
<dbReference type="PANTHER" id="PTHR16631:SF17">
    <property type="entry name" value="GLUCAN ENDO-1,3-BETA-GLUCOSIDASE BTGC"/>
    <property type="match status" value="1"/>
</dbReference>
<comment type="function">
    <text evidence="9">Glucanases play a role in cell expansion during growth, in cell-cell fusion during mating, and in spore release during sporulation. This enzyme may be involved in beta-glucan degradation. Active on laminarin and lichenan.</text>
</comment>
<evidence type="ECO:0000256" key="2">
    <source>
        <dbReference type="ARBA" id="ARBA00022475"/>
    </source>
</evidence>
<evidence type="ECO:0000256" key="9">
    <source>
        <dbReference type="ARBA" id="ARBA00037649"/>
    </source>
</evidence>
<sequence length="420" mass="47871">MRLTITFLFCLSLSLIFGCQTEEKIPESKAPNEILGNPDYQAISYGGYRAKTRDVQPTNEELKEDLKILSAMGIRILRTYNVQLAQTPNLLKAISELKQEDPSFEMYVMMGAWIDCLNAWSDLPPDHTQESPQNEGEIGRAVALAKQYPDIVKAIAVGNEAMVRWAESYYVQPAVILKWVTYLQDLKAKGELPKDLWITSSDDFSSWGGGDSSYHTPELAALYEAVDFVSMHTYPYHNTHYNPDFWRDSQADSIKSDEERIKNAMIRARDFARSQYDSVKNYMATLGIKKPLHIGETGWATISDGFYGPKGSRATDEFKQGLYYDLMREWTNEERITCFYFEAFDEQWKDSQNPNGSENHFGLIDLNGHAKYPLWDEVDAGIFNGLTRNGNPIIKSFDGNLDELKKSILPPPIKNAENER</sequence>
<dbReference type="PROSITE" id="PS51257">
    <property type="entry name" value="PROKAR_LIPOPROTEIN"/>
    <property type="match status" value="1"/>
</dbReference>
<evidence type="ECO:0000313" key="12">
    <source>
        <dbReference type="EMBL" id="MFC3880804.1"/>
    </source>
</evidence>
<dbReference type="InterPro" id="IPR017853">
    <property type="entry name" value="GH"/>
</dbReference>
<evidence type="ECO:0000256" key="10">
    <source>
        <dbReference type="ARBA" id="ARBA00042373"/>
    </source>
</evidence>
<protein>
    <recommendedName>
        <fullName evidence="11">Endo-1,3-beta-glucanase btgC</fullName>
    </recommendedName>
    <alternativeName>
        <fullName evidence="10">Laminarinase btgC</fullName>
    </alternativeName>
</protein>
<evidence type="ECO:0000256" key="1">
    <source>
        <dbReference type="ARBA" id="ARBA00004236"/>
    </source>
</evidence>
<dbReference type="PANTHER" id="PTHR16631">
    <property type="entry name" value="GLUCAN 1,3-BETA-GLUCOSIDASE"/>
    <property type="match status" value="1"/>
</dbReference>
<keyword evidence="8" id="KW-0624">Polysaccharide degradation</keyword>
<accession>A0ABV8AT02</accession>
<evidence type="ECO:0000313" key="13">
    <source>
        <dbReference type="Proteomes" id="UP001595805"/>
    </source>
</evidence>
<evidence type="ECO:0000256" key="4">
    <source>
        <dbReference type="ARBA" id="ARBA00023136"/>
    </source>
</evidence>